<keyword evidence="5" id="KW-0808">Transferase</keyword>
<comment type="caution">
    <text evidence="12">The sequence shown here is derived from an EMBL/GenBank/DDBJ whole genome shotgun (WGS) entry which is preliminary data.</text>
</comment>
<evidence type="ECO:0000313" key="12">
    <source>
        <dbReference type="EMBL" id="PRD55014.1"/>
    </source>
</evidence>
<evidence type="ECO:0000313" key="13">
    <source>
        <dbReference type="Proteomes" id="UP000238563"/>
    </source>
</evidence>
<dbReference type="SUPFAM" id="SSF55874">
    <property type="entry name" value="ATPase domain of HSP90 chaperone/DNA topoisomerase II/histidine kinase"/>
    <property type="match status" value="1"/>
</dbReference>
<sequence>MFNRRSIAFPAAVLLVVGMTVVMALSTILTLALLVTTQVEDRMRVGPYEFAKLLRETIERNGPGELKFPDEIQSSTLMRMVKDQPSFWYIISDATHRISYGPVRQGMDQKTTDTTVYSESLYSDGGQQFMGVRIAVSGREGTVVEVGGISLSTPQAIWVALLAARSGGVYQLLTLILGATTTAAVLIVRATIAAPVRRVVRSAEEIDGLPNGRQLPCDSTPIELMPMVTAFNTALRRIDTAFDSQRNFLSNVAHELRTPLTRMRLKLERIQDENLRRGLIRDTSRLASIVTTMLQLARLSNQSLAFTAVNLVAVARAVVTDHAPIALSRGVNLSLNAPSAPLFVYGSEDAIYTAVSNLLLNSVQHATGTNLVTVNVGYPAQVTVVDHGPGIPPQDRNSVLRPFVRGSRSSHDGTGLGLAIVAQVMAVHGGSIALDDTAGGGATIRLLFSTKTL</sequence>
<keyword evidence="9 10" id="KW-0472">Membrane</keyword>
<keyword evidence="7 12" id="KW-0418">Kinase</keyword>
<dbReference type="AlphaFoldDB" id="A0A2S9JP95"/>
<reference evidence="12 13" key="1">
    <citation type="submission" date="2018-02" db="EMBL/GenBank/DDBJ databases">
        <title>The draft genome of Phyllobacterium myrsinacearum DSM5892.</title>
        <authorList>
            <person name="Li L."/>
            <person name="Liu L."/>
            <person name="Zhang X."/>
            <person name="Wang T."/>
        </authorList>
    </citation>
    <scope>NUCLEOTIDE SEQUENCE [LARGE SCALE GENOMIC DNA]</scope>
    <source>
        <strain evidence="12 13">DSM 5892</strain>
    </source>
</reference>
<keyword evidence="6 10" id="KW-0812">Transmembrane</keyword>
<feature type="domain" description="Histidine kinase" evidence="11">
    <location>
        <begin position="251"/>
        <end position="452"/>
    </location>
</feature>
<dbReference type="PANTHER" id="PTHR45436">
    <property type="entry name" value="SENSOR HISTIDINE KINASE YKOH"/>
    <property type="match status" value="1"/>
</dbReference>
<dbReference type="EMBL" id="PVBT01000002">
    <property type="protein sequence ID" value="PRD55014.1"/>
    <property type="molecule type" value="Genomic_DNA"/>
</dbReference>
<evidence type="ECO:0000256" key="7">
    <source>
        <dbReference type="ARBA" id="ARBA00022777"/>
    </source>
</evidence>
<dbReference type="PANTHER" id="PTHR45436:SF5">
    <property type="entry name" value="SENSOR HISTIDINE KINASE TRCS"/>
    <property type="match status" value="1"/>
</dbReference>
<organism evidence="12 13">
    <name type="scientific">Phyllobacterium myrsinacearum</name>
    <dbReference type="NCBI Taxonomy" id="28101"/>
    <lineage>
        <taxon>Bacteria</taxon>
        <taxon>Pseudomonadati</taxon>
        <taxon>Pseudomonadota</taxon>
        <taxon>Alphaproteobacteria</taxon>
        <taxon>Hyphomicrobiales</taxon>
        <taxon>Phyllobacteriaceae</taxon>
        <taxon>Phyllobacterium</taxon>
    </lineage>
</organism>
<dbReference type="InterPro" id="IPR005467">
    <property type="entry name" value="His_kinase_dom"/>
</dbReference>
<keyword evidence="8 10" id="KW-1133">Transmembrane helix</keyword>
<evidence type="ECO:0000256" key="5">
    <source>
        <dbReference type="ARBA" id="ARBA00022679"/>
    </source>
</evidence>
<feature type="transmembrane region" description="Helical" evidence="10">
    <location>
        <begin position="12"/>
        <end position="35"/>
    </location>
</feature>
<dbReference type="InterPro" id="IPR004358">
    <property type="entry name" value="Sig_transdc_His_kin-like_C"/>
</dbReference>
<evidence type="ECO:0000256" key="2">
    <source>
        <dbReference type="ARBA" id="ARBA00004370"/>
    </source>
</evidence>
<keyword evidence="4" id="KW-0597">Phosphoprotein</keyword>
<comment type="subcellular location">
    <subcellularLocation>
        <location evidence="2">Membrane</location>
    </subcellularLocation>
</comment>
<dbReference type="Proteomes" id="UP000238563">
    <property type="component" value="Unassembled WGS sequence"/>
</dbReference>
<dbReference type="InterPro" id="IPR050428">
    <property type="entry name" value="TCS_sensor_his_kinase"/>
</dbReference>
<dbReference type="SMART" id="SM00388">
    <property type="entry name" value="HisKA"/>
    <property type="match status" value="1"/>
</dbReference>
<comment type="catalytic activity">
    <reaction evidence="1">
        <text>ATP + protein L-histidine = ADP + protein N-phospho-L-histidine.</text>
        <dbReference type="EC" id="2.7.13.3"/>
    </reaction>
</comment>
<evidence type="ECO:0000256" key="1">
    <source>
        <dbReference type="ARBA" id="ARBA00000085"/>
    </source>
</evidence>
<dbReference type="PROSITE" id="PS50109">
    <property type="entry name" value="HIS_KIN"/>
    <property type="match status" value="1"/>
</dbReference>
<keyword evidence="13" id="KW-1185">Reference proteome</keyword>
<dbReference type="InterPro" id="IPR003661">
    <property type="entry name" value="HisK_dim/P_dom"/>
</dbReference>
<evidence type="ECO:0000256" key="3">
    <source>
        <dbReference type="ARBA" id="ARBA00012438"/>
    </source>
</evidence>
<dbReference type="SUPFAM" id="SSF47384">
    <property type="entry name" value="Homodimeric domain of signal transducing histidine kinase"/>
    <property type="match status" value="1"/>
</dbReference>
<dbReference type="EC" id="2.7.13.3" evidence="3"/>
<dbReference type="InterPro" id="IPR036097">
    <property type="entry name" value="HisK_dim/P_sf"/>
</dbReference>
<dbReference type="Gene3D" id="1.10.287.130">
    <property type="match status" value="1"/>
</dbReference>
<dbReference type="InterPro" id="IPR003594">
    <property type="entry name" value="HATPase_dom"/>
</dbReference>
<accession>A0A2S9JP95</accession>
<dbReference type="CDD" id="cd00075">
    <property type="entry name" value="HATPase"/>
    <property type="match status" value="1"/>
</dbReference>
<dbReference type="InterPro" id="IPR036890">
    <property type="entry name" value="HATPase_C_sf"/>
</dbReference>
<dbReference type="SMART" id="SM00387">
    <property type="entry name" value="HATPase_c"/>
    <property type="match status" value="1"/>
</dbReference>
<protein>
    <recommendedName>
        <fullName evidence="3">histidine kinase</fullName>
        <ecNumber evidence="3">2.7.13.3</ecNumber>
    </recommendedName>
</protein>
<dbReference type="Pfam" id="PF02518">
    <property type="entry name" value="HATPase_c"/>
    <property type="match status" value="1"/>
</dbReference>
<dbReference type="RefSeq" id="WP_105733244.1">
    <property type="nucleotide sequence ID" value="NZ_PVBT01000002.1"/>
</dbReference>
<evidence type="ECO:0000256" key="9">
    <source>
        <dbReference type="ARBA" id="ARBA00023136"/>
    </source>
</evidence>
<dbReference type="OrthoDB" id="9809329at2"/>
<evidence type="ECO:0000256" key="8">
    <source>
        <dbReference type="ARBA" id="ARBA00022989"/>
    </source>
</evidence>
<dbReference type="CDD" id="cd00082">
    <property type="entry name" value="HisKA"/>
    <property type="match status" value="1"/>
</dbReference>
<evidence type="ECO:0000256" key="6">
    <source>
        <dbReference type="ARBA" id="ARBA00022692"/>
    </source>
</evidence>
<dbReference type="GO" id="GO:0005886">
    <property type="term" value="C:plasma membrane"/>
    <property type="evidence" value="ECO:0007669"/>
    <property type="project" value="TreeGrafter"/>
</dbReference>
<name>A0A2S9JP95_9HYPH</name>
<proteinExistence type="predicted"/>
<dbReference type="PRINTS" id="PR00344">
    <property type="entry name" value="BCTRLSENSOR"/>
</dbReference>
<dbReference type="Gene3D" id="3.30.565.10">
    <property type="entry name" value="Histidine kinase-like ATPase, C-terminal domain"/>
    <property type="match status" value="1"/>
</dbReference>
<evidence type="ECO:0000256" key="10">
    <source>
        <dbReference type="SAM" id="Phobius"/>
    </source>
</evidence>
<evidence type="ECO:0000256" key="4">
    <source>
        <dbReference type="ARBA" id="ARBA00022553"/>
    </source>
</evidence>
<gene>
    <name evidence="12" type="ORF">C5750_07405</name>
</gene>
<dbReference type="GO" id="GO:0000155">
    <property type="term" value="F:phosphorelay sensor kinase activity"/>
    <property type="evidence" value="ECO:0007669"/>
    <property type="project" value="InterPro"/>
</dbReference>
<evidence type="ECO:0000259" key="11">
    <source>
        <dbReference type="PROSITE" id="PS50109"/>
    </source>
</evidence>
<dbReference type="Pfam" id="PF00512">
    <property type="entry name" value="HisKA"/>
    <property type="match status" value="1"/>
</dbReference>